<sequence>MLRNYRSTPHQITKETPAKLLMNRELRTKIPSITGKKQVDDDKLRKTDRMTKEKYKQYADTGREAKKKNLKQGDFVLLQQKHKNKCSTNFRLDPLEIVQVKDEEEEEVSVDEEELEGEVEDAEPPYAEPPSSRTLPESPLQPSVSPHPIPQQQGTKIPTVSPSTSALRRSERFRNKVSKKNNK</sequence>
<evidence type="ECO:0000256" key="1">
    <source>
        <dbReference type="SAM" id="MobiDB-lite"/>
    </source>
</evidence>
<protein>
    <submittedName>
        <fullName evidence="2">Uncharacterized protein</fullName>
    </submittedName>
</protein>
<organism evidence="2 3">
    <name type="scientific">Paramuricea clavata</name>
    <name type="common">Red gorgonian</name>
    <name type="synonym">Violescent sea-whip</name>
    <dbReference type="NCBI Taxonomy" id="317549"/>
    <lineage>
        <taxon>Eukaryota</taxon>
        <taxon>Metazoa</taxon>
        <taxon>Cnidaria</taxon>
        <taxon>Anthozoa</taxon>
        <taxon>Octocorallia</taxon>
        <taxon>Malacalcyonacea</taxon>
        <taxon>Plexauridae</taxon>
        <taxon>Paramuricea</taxon>
    </lineage>
</organism>
<accession>A0A6S7JIG2</accession>
<comment type="caution">
    <text evidence="2">The sequence shown here is derived from an EMBL/GenBank/DDBJ whole genome shotgun (WGS) entry which is preliminary data.</text>
</comment>
<gene>
    <name evidence="2" type="ORF">PACLA_8A001410</name>
</gene>
<keyword evidence="3" id="KW-1185">Reference proteome</keyword>
<dbReference type="PANTHER" id="PTHR37984">
    <property type="entry name" value="PROTEIN CBG26694"/>
    <property type="match status" value="1"/>
</dbReference>
<evidence type="ECO:0000313" key="2">
    <source>
        <dbReference type="EMBL" id="CAB4029974.1"/>
    </source>
</evidence>
<dbReference type="Proteomes" id="UP001152795">
    <property type="component" value="Unassembled WGS sequence"/>
</dbReference>
<name>A0A6S7JIG2_PARCT</name>
<dbReference type="PANTHER" id="PTHR37984:SF5">
    <property type="entry name" value="PROTEIN NYNRIN-LIKE"/>
    <property type="match status" value="1"/>
</dbReference>
<dbReference type="InterPro" id="IPR050951">
    <property type="entry name" value="Retrovirus_Pol_polyprotein"/>
</dbReference>
<evidence type="ECO:0000313" key="3">
    <source>
        <dbReference type="Proteomes" id="UP001152795"/>
    </source>
</evidence>
<feature type="compositionally biased region" description="Polar residues" evidence="1">
    <location>
        <begin position="131"/>
        <end position="167"/>
    </location>
</feature>
<feature type="region of interest" description="Disordered" evidence="1">
    <location>
        <begin position="101"/>
        <end position="183"/>
    </location>
</feature>
<reference evidence="2" key="1">
    <citation type="submission" date="2020-04" db="EMBL/GenBank/DDBJ databases">
        <authorList>
            <person name="Alioto T."/>
            <person name="Alioto T."/>
            <person name="Gomez Garrido J."/>
        </authorList>
    </citation>
    <scope>NUCLEOTIDE SEQUENCE</scope>
    <source>
        <strain evidence="2">A484AB</strain>
    </source>
</reference>
<dbReference type="AlphaFoldDB" id="A0A6S7JIG2"/>
<feature type="compositionally biased region" description="Basic and acidic residues" evidence="1">
    <location>
        <begin position="37"/>
        <end position="64"/>
    </location>
</feature>
<proteinExistence type="predicted"/>
<feature type="region of interest" description="Disordered" evidence="1">
    <location>
        <begin position="29"/>
        <end position="72"/>
    </location>
</feature>
<dbReference type="EMBL" id="CACRXK020016531">
    <property type="protein sequence ID" value="CAB4029974.1"/>
    <property type="molecule type" value="Genomic_DNA"/>
</dbReference>
<feature type="compositionally biased region" description="Acidic residues" evidence="1">
    <location>
        <begin position="102"/>
        <end position="123"/>
    </location>
</feature>